<feature type="transmembrane region" description="Helical" evidence="7">
    <location>
        <begin position="63"/>
        <end position="81"/>
    </location>
</feature>
<accession>A0A1Q2MC31</accession>
<evidence type="ECO:0000256" key="7">
    <source>
        <dbReference type="SAM" id="Phobius"/>
    </source>
</evidence>
<dbReference type="RefSeq" id="WP_146682549.1">
    <property type="nucleotide sequence ID" value="NZ_CP019646.1"/>
</dbReference>
<reference evidence="10" key="1">
    <citation type="submission" date="2017-02" db="EMBL/GenBank/DDBJ databases">
        <title>Comparative genomics and description of representatives of a novel lineage of planctomycetes thriving in anoxic sediments.</title>
        <authorList>
            <person name="Spring S."/>
            <person name="Bunk B."/>
            <person name="Sproer C."/>
        </authorList>
    </citation>
    <scope>NUCLEOTIDE SEQUENCE [LARGE SCALE GENOMIC DNA]</scope>
    <source>
        <strain evidence="10">SM-Chi-D1</strain>
    </source>
</reference>
<keyword evidence="10" id="KW-1185">Reference proteome</keyword>
<comment type="subcellular location">
    <subcellularLocation>
        <location evidence="1">Cell membrane</location>
        <topology evidence="1">Multi-pass membrane protein</topology>
    </subcellularLocation>
</comment>
<dbReference type="InterPro" id="IPR049177">
    <property type="entry name" value="MgtC_SapB_SrpB_YhiD_N"/>
</dbReference>
<protein>
    <submittedName>
        <fullName evidence="9">Magnesium transport protein MgtC</fullName>
    </submittedName>
</protein>
<gene>
    <name evidence="9" type="ORF">SMSP2_00617</name>
</gene>
<dbReference type="Pfam" id="PF02308">
    <property type="entry name" value="MgtC"/>
    <property type="match status" value="1"/>
</dbReference>
<dbReference type="AlphaFoldDB" id="A0A1Q2MC31"/>
<dbReference type="PRINTS" id="PR01837">
    <property type="entry name" value="MGTCSAPBPROT"/>
</dbReference>
<sequence length="147" mass="15311">MSFGQEILALIAAAVLGSVIGIERELSKKPAGFRTNTMICVGAALIMLVSLRLGTDEESSTRIAAQIVSGVGFLGAGAIIRDRGGVQGLTTAAGIWLVAGVGMACGAGMFWLAVVVTLISWLILYAPHFIRFLKRGSSKAADETSEQ</sequence>
<dbReference type="STRING" id="1851148.SMSP2_00617"/>
<evidence type="ECO:0000256" key="4">
    <source>
        <dbReference type="ARBA" id="ARBA00022692"/>
    </source>
</evidence>
<name>A0A1Q2MC31_9BACT</name>
<dbReference type="KEGG" id="pbas:SMSP2_00617"/>
<keyword evidence="5 7" id="KW-1133">Transmembrane helix</keyword>
<feature type="transmembrane region" description="Helical" evidence="7">
    <location>
        <begin position="31"/>
        <end position="51"/>
    </location>
</feature>
<dbReference type="PANTHER" id="PTHR33778:SF1">
    <property type="entry name" value="MAGNESIUM TRANSPORTER YHID-RELATED"/>
    <property type="match status" value="1"/>
</dbReference>
<comment type="similarity">
    <text evidence="2">Belongs to the MgtC/SapB family.</text>
</comment>
<evidence type="ECO:0000256" key="3">
    <source>
        <dbReference type="ARBA" id="ARBA00022475"/>
    </source>
</evidence>
<dbReference type="PANTHER" id="PTHR33778">
    <property type="entry name" value="PROTEIN MGTC"/>
    <property type="match status" value="1"/>
</dbReference>
<feature type="transmembrane region" description="Helical" evidence="7">
    <location>
        <begin position="93"/>
        <end position="126"/>
    </location>
</feature>
<evidence type="ECO:0000256" key="2">
    <source>
        <dbReference type="ARBA" id="ARBA00009298"/>
    </source>
</evidence>
<dbReference type="OrthoDB" id="9811198at2"/>
<evidence type="ECO:0000259" key="8">
    <source>
        <dbReference type="Pfam" id="PF02308"/>
    </source>
</evidence>
<keyword evidence="6 7" id="KW-0472">Membrane</keyword>
<dbReference type="EMBL" id="CP019646">
    <property type="protein sequence ID" value="AQQ70273.1"/>
    <property type="molecule type" value="Genomic_DNA"/>
</dbReference>
<evidence type="ECO:0000313" key="9">
    <source>
        <dbReference type="EMBL" id="AQQ70273.1"/>
    </source>
</evidence>
<proteinExistence type="inferred from homology"/>
<dbReference type="Proteomes" id="UP000188181">
    <property type="component" value="Chromosome"/>
</dbReference>
<keyword evidence="4 7" id="KW-0812">Transmembrane</keyword>
<evidence type="ECO:0000256" key="5">
    <source>
        <dbReference type="ARBA" id="ARBA00022989"/>
    </source>
</evidence>
<dbReference type="GO" id="GO:0005886">
    <property type="term" value="C:plasma membrane"/>
    <property type="evidence" value="ECO:0007669"/>
    <property type="project" value="UniProtKB-SubCell"/>
</dbReference>
<evidence type="ECO:0000313" key="10">
    <source>
        <dbReference type="Proteomes" id="UP000188181"/>
    </source>
</evidence>
<keyword evidence="3" id="KW-1003">Cell membrane</keyword>
<feature type="domain" description="MgtC/SapB/SrpB/YhiD N-terminal" evidence="8">
    <location>
        <begin position="10"/>
        <end position="127"/>
    </location>
</feature>
<organism evidence="9 10">
    <name type="scientific">Limihaloglobus sulfuriphilus</name>
    <dbReference type="NCBI Taxonomy" id="1851148"/>
    <lineage>
        <taxon>Bacteria</taxon>
        <taxon>Pseudomonadati</taxon>
        <taxon>Planctomycetota</taxon>
        <taxon>Phycisphaerae</taxon>
        <taxon>Sedimentisphaerales</taxon>
        <taxon>Sedimentisphaeraceae</taxon>
        <taxon>Limihaloglobus</taxon>
    </lineage>
</organism>
<evidence type="ECO:0000256" key="1">
    <source>
        <dbReference type="ARBA" id="ARBA00004651"/>
    </source>
</evidence>
<evidence type="ECO:0000256" key="6">
    <source>
        <dbReference type="ARBA" id="ARBA00023136"/>
    </source>
</evidence>
<dbReference type="InterPro" id="IPR003416">
    <property type="entry name" value="MgtC/SapB/SrpB/YhiD_fam"/>
</dbReference>